<dbReference type="AlphaFoldDB" id="A0A9Q3C0Q7"/>
<organism evidence="1 2">
    <name type="scientific">Austropuccinia psidii MF-1</name>
    <dbReference type="NCBI Taxonomy" id="1389203"/>
    <lineage>
        <taxon>Eukaryota</taxon>
        <taxon>Fungi</taxon>
        <taxon>Dikarya</taxon>
        <taxon>Basidiomycota</taxon>
        <taxon>Pucciniomycotina</taxon>
        <taxon>Pucciniomycetes</taxon>
        <taxon>Pucciniales</taxon>
        <taxon>Sphaerophragmiaceae</taxon>
        <taxon>Austropuccinia</taxon>
    </lineage>
</organism>
<dbReference type="EMBL" id="AVOT02003798">
    <property type="protein sequence ID" value="MBW0474605.1"/>
    <property type="molecule type" value="Genomic_DNA"/>
</dbReference>
<name>A0A9Q3C0Q7_9BASI</name>
<protein>
    <submittedName>
        <fullName evidence="1">Uncharacterized protein</fullName>
    </submittedName>
</protein>
<keyword evidence="2" id="KW-1185">Reference proteome</keyword>
<evidence type="ECO:0000313" key="1">
    <source>
        <dbReference type="EMBL" id="MBW0474605.1"/>
    </source>
</evidence>
<gene>
    <name evidence="1" type="ORF">O181_014320</name>
</gene>
<comment type="caution">
    <text evidence="1">The sequence shown here is derived from an EMBL/GenBank/DDBJ whole genome shotgun (WGS) entry which is preliminary data.</text>
</comment>
<accession>A0A9Q3C0Q7</accession>
<evidence type="ECO:0000313" key="2">
    <source>
        <dbReference type="Proteomes" id="UP000765509"/>
    </source>
</evidence>
<reference evidence="1" key="1">
    <citation type="submission" date="2021-03" db="EMBL/GenBank/DDBJ databases">
        <title>Draft genome sequence of rust myrtle Austropuccinia psidii MF-1, a brazilian biotype.</title>
        <authorList>
            <person name="Quecine M.C."/>
            <person name="Pachon D.M.R."/>
            <person name="Bonatelli M.L."/>
            <person name="Correr F.H."/>
            <person name="Franceschini L.M."/>
            <person name="Leite T.F."/>
            <person name="Margarido G.R.A."/>
            <person name="Almeida C.A."/>
            <person name="Ferrarezi J.A."/>
            <person name="Labate C.A."/>
        </authorList>
    </citation>
    <scope>NUCLEOTIDE SEQUENCE</scope>
    <source>
        <strain evidence="1">MF-1</strain>
    </source>
</reference>
<dbReference type="Proteomes" id="UP000765509">
    <property type="component" value="Unassembled WGS sequence"/>
</dbReference>
<sequence>MCPSIPLCQNQQDVLENPLCNCINTCISDLKDSSRTNNDQPSDSMDLVTNFKNYLNSDTSSLTVYFPQHPAINTQSDTNSDPSDSCFNPAATDKGWCGHWTSSPEDITLDKHASHKKNISLHSHSHLD</sequence>
<proteinExistence type="predicted"/>